<dbReference type="InterPro" id="IPR000212">
    <property type="entry name" value="DNA_helicase_UvrD/REP"/>
</dbReference>
<feature type="domain" description="UvrD-like helicase ATP-binding" evidence="6">
    <location>
        <begin position="1"/>
        <end position="234"/>
    </location>
</feature>
<name>A0A5Q0HEY8_SACSY</name>
<accession>A0A5Q0HEY8</accession>
<keyword evidence="4 5" id="KW-0067">ATP-binding</keyword>
<evidence type="ECO:0000256" key="4">
    <source>
        <dbReference type="ARBA" id="ARBA00022840"/>
    </source>
</evidence>
<dbReference type="InterPro" id="IPR027417">
    <property type="entry name" value="P-loop_NTPase"/>
</dbReference>
<organism evidence="7 8">
    <name type="scientific">Saccharothrix syringae</name>
    <name type="common">Nocardiopsis syringae</name>
    <dbReference type="NCBI Taxonomy" id="103733"/>
    <lineage>
        <taxon>Bacteria</taxon>
        <taxon>Bacillati</taxon>
        <taxon>Actinomycetota</taxon>
        <taxon>Actinomycetes</taxon>
        <taxon>Pseudonocardiales</taxon>
        <taxon>Pseudonocardiaceae</taxon>
        <taxon>Saccharothrix</taxon>
    </lineage>
</organism>
<keyword evidence="2 5" id="KW-0378">Hydrolase</keyword>
<gene>
    <name evidence="7" type="ORF">EKG83_27190</name>
</gene>
<dbReference type="AlphaFoldDB" id="A0A5Q0HEY8"/>
<evidence type="ECO:0000259" key="6">
    <source>
        <dbReference type="PROSITE" id="PS51198"/>
    </source>
</evidence>
<dbReference type="GO" id="GO:0003677">
    <property type="term" value="F:DNA binding"/>
    <property type="evidence" value="ECO:0007669"/>
    <property type="project" value="InterPro"/>
</dbReference>
<protein>
    <submittedName>
        <fullName evidence="7">ATP-dependent helicase</fullName>
    </submittedName>
</protein>
<dbReference type="PANTHER" id="PTHR11070:SF3">
    <property type="entry name" value="DNA 3'-5' HELICASE"/>
    <property type="match status" value="1"/>
</dbReference>
<reference evidence="8" key="1">
    <citation type="journal article" date="2021" name="Curr. Microbiol.">
        <title>Complete genome of nocamycin-producing strain Saccharothrix syringae NRRL B-16468 reveals the biosynthetic potential for secondary metabolites.</title>
        <authorList>
            <person name="Mo X."/>
            <person name="Yang S."/>
        </authorList>
    </citation>
    <scope>NUCLEOTIDE SEQUENCE [LARGE SCALE GENOMIC DNA]</scope>
    <source>
        <strain evidence="8">ATCC 51364 / DSM 43886 / JCM 6844 / KCTC 9398 / NBRC 14523 / NRRL B-16468 / INA 2240</strain>
    </source>
</reference>
<proteinExistence type="predicted"/>
<dbReference type="GO" id="GO:0043138">
    <property type="term" value="F:3'-5' DNA helicase activity"/>
    <property type="evidence" value="ECO:0007669"/>
    <property type="project" value="UniProtKB-EC"/>
</dbReference>
<dbReference type="GO" id="GO:0005524">
    <property type="term" value="F:ATP binding"/>
    <property type="evidence" value="ECO:0007669"/>
    <property type="project" value="UniProtKB-UniRule"/>
</dbReference>
<dbReference type="SUPFAM" id="SSF52540">
    <property type="entry name" value="P-loop containing nucleoside triphosphate hydrolases"/>
    <property type="match status" value="1"/>
</dbReference>
<sequence length="567" mass="62572">MDIDATRRGILDNDGHLLIEGGPGSGKTTIALLKAAQVLEALQPEQHVLFLSFSRAAVRQIADRVTEHIAYSVRDHLEVRTFHAFFLDFVRAHGSLLTGRPSAFLPPDEERRRKADHDGDWSVEVLVLAQQGVYVFDQLAATAATLFERSTALRHLYSDRYPLIIVDEFQDTNIDQWRAIKALAEQSAIICLADPDQRIYEGFVKGVDDARLQQAVDVLSPTRFSLGVDNHRSKGNGILAYADAVLRNQPAEVPDAIDYLSYRPGYKPEHVAHWAIHFLHDKLTAQLGHRPTIAVLGTSGLFVARISEAISTDRVLAGKTLPAIDHELVWDPGLAAAAGYVVASILEWPALPRTEAVTATLHAIADFYRIKTADKETQSARQAIATTVRAIEALTTGRRPASKTAKAMIQAYDEEIQLTGNPVTDWQLARARLQGSPQLAEIFGKARLLRLLHASDSLAWGLRDAWNGEGAYPGAADVVRSILAEELVTGPAVEPHPVTLMNLHKSKGKEFDGVVIVDELHNAKLLDTSWPASRIIRQRRVIRVAITRARHRVMFVRPKDAAPLVHG</sequence>
<evidence type="ECO:0000256" key="3">
    <source>
        <dbReference type="ARBA" id="ARBA00022806"/>
    </source>
</evidence>
<dbReference type="Pfam" id="PF13245">
    <property type="entry name" value="AAA_19"/>
    <property type="match status" value="1"/>
</dbReference>
<keyword evidence="3 5" id="KW-0347">Helicase</keyword>
<dbReference type="GO" id="GO:0005829">
    <property type="term" value="C:cytosol"/>
    <property type="evidence" value="ECO:0007669"/>
    <property type="project" value="TreeGrafter"/>
</dbReference>
<evidence type="ECO:0000256" key="1">
    <source>
        <dbReference type="ARBA" id="ARBA00022741"/>
    </source>
</evidence>
<dbReference type="KEGG" id="ssyi:EKG83_27190"/>
<keyword evidence="1 5" id="KW-0547">Nucleotide-binding</keyword>
<dbReference type="OrthoDB" id="9810135at2"/>
<keyword evidence="8" id="KW-1185">Reference proteome</keyword>
<evidence type="ECO:0000256" key="2">
    <source>
        <dbReference type="ARBA" id="ARBA00022801"/>
    </source>
</evidence>
<dbReference type="Proteomes" id="UP000325787">
    <property type="component" value="Chromosome"/>
</dbReference>
<feature type="binding site" evidence="5">
    <location>
        <begin position="21"/>
        <end position="28"/>
    </location>
    <ligand>
        <name>ATP</name>
        <dbReference type="ChEBI" id="CHEBI:30616"/>
    </ligand>
</feature>
<evidence type="ECO:0000313" key="7">
    <source>
        <dbReference type="EMBL" id="QFZ24525.1"/>
    </source>
</evidence>
<evidence type="ECO:0000313" key="8">
    <source>
        <dbReference type="Proteomes" id="UP000325787"/>
    </source>
</evidence>
<dbReference type="PROSITE" id="PS51198">
    <property type="entry name" value="UVRD_HELICASE_ATP_BIND"/>
    <property type="match status" value="1"/>
</dbReference>
<dbReference type="Gene3D" id="3.40.50.300">
    <property type="entry name" value="P-loop containing nucleotide triphosphate hydrolases"/>
    <property type="match status" value="2"/>
</dbReference>
<dbReference type="PANTHER" id="PTHR11070">
    <property type="entry name" value="UVRD / RECB / PCRA DNA HELICASE FAMILY MEMBER"/>
    <property type="match status" value="1"/>
</dbReference>
<dbReference type="InterPro" id="IPR014016">
    <property type="entry name" value="UvrD-like_ATP-bd"/>
</dbReference>
<evidence type="ECO:0000256" key="5">
    <source>
        <dbReference type="PROSITE-ProRule" id="PRU00560"/>
    </source>
</evidence>
<dbReference type="EMBL" id="CP034550">
    <property type="protein sequence ID" value="QFZ24525.1"/>
    <property type="molecule type" value="Genomic_DNA"/>
</dbReference>
<dbReference type="GO" id="GO:0000725">
    <property type="term" value="P:recombinational repair"/>
    <property type="evidence" value="ECO:0007669"/>
    <property type="project" value="TreeGrafter"/>
</dbReference>
<dbReference type="GO" id="GO:0016887">
    <property type="term" value="F:ATP hydrolysis activity"/>
    <property type="evidence" value="ECO:0007669"/>
    <property type="project" value="RHEA"/>
</dbReference>